<comment type="caution">
    <text evidence="7">The sequence shown here is derived from an EMBL/GenBank/DDBJ whole genome shotgun (WGS) entry which is preliminary data.</text>
</comment>
<dbReference type="HAMAP" id="MF_01813">
    <property type="entry name" value="MenG_UbiE_methyltr"/>
    <property type="match status" value="1"/>
</dbReference>
<comment type="catalytic activity">
    <reaction evidence="5">
        <text>a 2-demethylmenaquinol + S-adenosyl-L-methionine = a menaquinol + S-adenosyl-L-homocysteine + H(+)</text>
        <dbReference type="Rhea" id="RHEA:42640"/>
        <dbReference type="Rhea" id="RHEA-COMP:9539"/>
        <dbReference type="Rhea" id="RHEA-COMP:9563"/>
        <dbReference type="ChEBI" id="CHEBI:15378"/>
        <dbReference type="ChEBI" id="CHEBI:18151"/>
        <dbReference type="ChEBI" id="CHEBI:55437"/>
        <dbReference type="ChEBI" id="CHEBI:57856"/>
        <dbReference type="ChEBI" id="CHEBI:59789"/>
        <dbReference type="EC" id="2.1.1.163"/>
    </reaction>
</comment>
<organism evidence="7 8">
    <name type="scientific">Natronomicrosphaera hydrolytica</name>
    <dbReference type="NCBI Taxonomy" id="3242702"/>
    <lineage>
        <taxon>Bacteria</taxon>
        <taxon>Pseudomonadati</taxon>
        <taxon>Planctomycetota</taxon>
        <taxon>Phycisphaerae</taxon>
        <taxon>Phycisphaerales</taxon>
        <taxon>Phycisphaeraceae</taxon>
        <taxon>Natronomicrosphaera</taxon>
    </lineage>
</organism>
<comment type="caution">
    <text evidence="5">Lacks conserved residue(s) required for the propagation of feature annotation.</text>
</comment>
<dbReference type="PROSITE" id="PS01184">
    <property type="entry name" value="UBIE_2"/>
    <property type="match status" value="1"/>
</dbReference>
<keyword evidence="1 5" id="KW-0474">Menaquinone biosynthesis</keyword>
<sequence>MTEQQSLSAADATRTQPHGDLTAYYGEPENRKEYLRELFDDTAMDYDRILQYAFFGTGNFYRRRALRFAGLKPGMKLLDVACGTGVVTVQALHTLEPEDIVCVDPSPGMRKVASEKLGERTPVLEGSAEHLPVEDNQFDLLTMGYALRHVTSLEDAFTEYFRVLKPGGKVMLLEISRPKGRVSRFFTRLYMRDLVPLISRIVARRERGHTLMRYFWESIDQCVPPQTILDALESCGFKDVSRRAELGIFSAYIATKPEGND</sequence>
<gene>
    <name evidence="5" type="primary">menG</name>
    <name evidence="7" type="ORF">ACERK3_06890</name>
</gene>
<evidence type="ECO:0000256" key="2">
    <source>
        <dbReference type="ARBA" id="ARBA00022603"/>
    </source>
</evidence>
<feature type="region of interest" description="Disordered" evidence="6">
    <location>
        <begin position="1"/>
        <end position="26"/>
    </location>
</feature>
<accession>A0ABV4U358</accession>
<evidence type="ECO:0000256" key="6">
    <source>
        <dbReference type="SAM" id="MobiDB-lite"/>
    </source>
</evidence>
<keyword evidence="3 5" id="KW-0808">Transferase</keyword>
<dbReference type="SUPFAM" id="SSF53335">
    <property type="entry name" value="S-adenosyl-L-methionine-dependent methyltransferases"/>
    <property type="match status" value="1"/>
</dbReference>
<keyword evidence="8" id="KW-1185">Reference proteome</keyword>
<name>A0ABV4U358_9BACT</name>
<dbReference type="PROSITE" id="PS51608">
    <property type="entry name" value="SAM_MT_UBIE"/>
    <property type="match status" value="1"/>
</dbReference>
<comment type="similarity">
    <text evidence="5">Belongs to the class I-like SAM-binding methyltransferase superfamily. MenG/UbiE family.</text>
</comment>
<protein>
    <recommendedName>
        <fullName evidence="5">Demethylmenaquinone methyltransferase</fullName>
        <ecNumber evidence="5">2.1.1.163</ecNumber>
    </recommendedName>
</protein>
<dbReference type="CDD" id="cd02440">
    <property type="entry name" value="AdoMet_MTases"/>
    <property type="match status" value="1"/>
</dbReference>
<dbReference type="GO" id="GO:0032259">
    <property type="term" value="P:methylation"/>
    <property type="evidence" value="ECO:0007669"/>
    <property type="project" value="UniProtKB-KW"/>
</dbReference>
<dbReference type="GO" id="GO:0008168">
    <property type="term" value="F:methyltransferase activity"/>
    <property type="evidence" value="ECO:0007669"/>
    <property type="project" value="UniProtKB-KW"/>
</dbReference>
<dbReference type="Proteomes" id="UP001575105">
    <property type="component" value="Unassembled WGS sequence"/>
</dbReference>
<evidence type="ECO:0000313" key="7">
    <source>
        <dbReference type="EMBL" id="MFA9478021.1"/>
    </source>
</evidence>
<dbReference type="Gene3D" id="3.40.50.150">
    <property type="entry name" value="Vaccinia Virus protein VP39"/>
    <property type="match status" value="1"/>
</dbReference>
<dbReference type="PANTHER" id="PTHR43591">
    <property type="entry name" value="METHYLTRANSFERASE"/>
    <property type="match status" value="1"/>
</dbReference>
<evidence type="ECO:0000313" key="8">
    <source>
        <dbReference type="Proteomes" id="UP001575105"/>
    </source>
</evidence>
<evidence type="ECO:0000256" key="1">
    <source>
        <dbReference type="ARBA" id="ARBA00022428"/>
    </source>
</evidence>
<comment type="function">
    <text evidence="5">Methyltransferase required for the conversion of demethylmenaquinol (DMKH2) to menaquinol (MKH2).</text>
</comment>
<feature type="compositionally biased region" description="Polar residues" evidence="6">
    <location>
        <begin position="1"/>
        <end position="16"/>
    </location>
</feature>
<dbReference type="EMBL" id="JBGUBD010000004">
    <property type="protein sequence ID" value="MFA9478021.1"/>
    <property type="molecule type" value="Genomic_DNA"/>
</dbReference>
<dbReference type="InterPro" id="IPR029063">
    <property type="entry name" value="SAM-dependent_MTases_sf"/>
</dbReference>
<evidence type="ECO:0000256" key="4">
    <source>
        <dbReference type="ARBA" id="ARBA00022691"/>
    </source>
</evidence>
<dbReference type="PANTHER" id="PTHR43591:SF24">
    <property type="entry name" value="2-METHOXY-6-POLYPRENYL-1,4-BENZOQUINOL METHYLASE, MITOCHONDRIAL"/>
    <property type="match status" value="1"/>
</dbReference>
<dbReference type="RefSeq" id="WP_425344950.1">
    <property type="nucleotide sequence ID" value="NZ_JBGUBD010000004.1"/>
</dbReference>
<keyword evidence="4 5" id="KW-0949">S-adenosyl-L-methionine</keyword>
<evidence type="ECO:0000256" key="5">
    <source>
        <dbReference type="HAMAP-Rule" id="MF_01813"/>
    </source>
</evidence>
<evidence type="ECO:0000256" key="3">
    <source>
        <dbReference type="ARBA" id="ARBA00022679"/>
    </source>
</evidence>
<feature type="binding site" evidence="5">
    <location>
        <position position="104"/>
    </location>
    <ligand>
        <name>S-adenosyl-L-methionine</name>
        <dbReference type="ChEBI" id="CHEBI:59789"/>
    </ligand>
</feature>
<dbReference type="InterPro" id="IPR004033">
    <property type="entry name" value="UbiE/COQ5_MeTrFase"/>
</dbReference>
<feature type="binding site" evidence="5">
    <location>
        <position position="84"/>
    </location>
    <ligand>
        <name>S-adenosyl-L-methionine</name>
        <dbReference type="ChEBI" id="CHEBI:59789"/>
    </ligand>
</feature>
<keyword evidence="2 5" id="KW-0489">Methyltransferase</keyword>
<dbReference type="InterPro" id="IPR023576">
    <property type="entry name" value="UbiE/COQ5_MeTrFase_CS"/>
</dbReference>
<dbReference type="Pfam" id="PF01209">
    <property type="entry name" value="Ubie_methyltran"/>
    <property type="match status" value="1"/>
</dbReference>
<reference evidence="7 8" key="1">
    <citation type="submission" date="2024-08" db="EMBL/GenBank/DDBJ databases">
        <title>Whole-genome sequencing of halo(alkali)philic microorganisms from hypersaline lakes.</title>
        <authorList>
            <person name="Sorokin D.Y."/>
            <person name="Merkel A.Y."/>
            <person name="Messina E."/>
            <person name="Yakimov M."/>
        </authorList>
    </citation>
    <scope>NUCLEOTIDE SEQUENCE [LARGE SCALE GENOMIC DNA]</scope>
    <source>
        <strain evidence="7 8">AB-hyl4</strain>
    </source>
</reference>
<dbReference type="EC" id="2.1.1.163" evidence="5"/>
<proteinExistence type="inferred from homology"/>
<comment type="pathway">
    <text evidence="5">Quinol/quinone metabolism; menaquinone biosynthesis; menaquinol from 1,4-dihydroxy-2-naphthoate: step 2/2.</text>
</comment>